<keyword evidence="1" id="KW-0418">Kinase</keyword>
<dbReference type="STRING" id="1962155.B1813_20490"/>
<protein>
    <submittedName>
        <fullName evidence="1">Uridine kinase</fullName>
    </submittedName>
</protein>
<proteinExistence type="predicted"/>
<evidence type="ECO:0000313" key="1">
    <source>
        <dbReference type="EMBL" id="OQO89329.1"/>
    </source>
</evidence>
<dbReference type="InterPro" id="IPR027417">
    <property type="entry name" value="P-loop_NTPase"/>
</dbReference>
<comment type="caution">
    <text evidence="1">The sequence shown here is derived from an EMBL/GenBank/DDBJ whole genome shotgun (WGS) entry which is preliminary data.</text>
</comment>
<keyword evidence="2" id="KW-1185">Reference proteome</keyword>
<keyword evidence="1" id="KW-0808">Transferase</keyword>
<dbReference type="EMBL" id="MWIH01000009">
    <property type="protein sequence ID" value="OQO89329.1"/>
    <property type="molecule type" value="Genomic_DNA"/>
</dbReference>
<reference evidence="1 2" key="1">
    <citation type="submission" date="2017-02" db="EMBL/GenBank/DDBJ databases">
        <title>Draft genome of Saccharomonospora sp. 154.</title>
        <authorList>
            <person name="Alonso-Carmona G.S."/>
            <person name="De La Haba R."/>
            <person name="Vera-Gargallo B."/>
            <person name="Sandoval-Trujillo A.H."/>
            <person name="Ramirez-Duran N."/>
            <person name="Ventosa A."/>
        </authorList>
    </citation>
    <scope>NUCLEOTIDE SEQUENCE [LARGE SCALE GENOMIC DNA]</scope>
    <source>
        <strain evidence="1 2">LRS4.154</strain>
    </source>
</reference>
<organism evidence="1 2">
    <name type="scientific">Saccharomonospora piscinae</name>
    <dbReference type="NCBI Taxonomy" id="687388"/>
    <lineage>
        <taxon>Bacteria</taxon>
        <taxon>Bacillati</taxon>
        <taxon>Actinomycetota</taxon>
        <taxon>Actinomycetes</taxon>
        <taxon>Pseudonocardiales</taxon>
        <taxon>Pseudonocardiaceae</taxon>
        <taxon>Saccharomonospora</taxon>
    </lineage>
</organism>
<accession>A0A1V8ZWN6</accession>
<evidence type="ECO:0000313" key="2">
    <source>
        <dbReference type="Proteomes" id="UP000192591"/>
    </source>
</evidence>
<sequence>MPTSARYRPITVERLVDELADRVAALAAGRRWTRVLVDGADGAAGAGSLADALVGPVRVRGHEVLRVAASDFLRPASLRLERGRTDPDARYDDWLDVAALRREVLTPVEPSGTGMVLPALWDAGRDRAFRRSRTPLADGGVVLLDGELLLGRRLPAELSVHLWLSPGALRRRVPEDTRWALPAYARYEREVRPATTADVVVRVDDPRRPALREG</sequence>
<dbReference type="Proteomes" id="UP000192591">
    <property type="component" value="Unassembled WGS sequence"/>
</dbReference>
<dbReference type="AlphaFoldDB" id="A0A1V8ZWN6"/>
<dbReference type="SUPFAM" id="SSF52540">
    <property type="entry name" value="P-loop containing nucleoside triphosphate hydrolases"/>
    <property type="match status" value="1"/>
</dbReference>
<name>A0A1V8ZWN6_SACPI</name>
<gene>
    <name evidence="1" type="ORF">B1813_20490</name>
</gene>
<dbReference type="GO" id="GO:0016301">
    <property type="term" value="F:kinase activity"/>
    <property type="evidence" value="ECO:0007669"/>
    <property type="project" value="UniProtKB-KW"/>
</dbReference>
<dbReference type="Gene3D" id="3.40.50.300">
    <property type="entry name" value="P-loop containing nucleotide triphosphate hydrolases"/>
    <property type="match status" value="1"/>
</dbReference>
<dbReference type="RefSeq" id="WP_081194708.1">
    <property type="nucleotide sequence ID" value="NZ_MWIH01000009.1"/>
</dbReference>